<protein>
    <submittedName>
        <fullName evidence="6">Platinum sensitivity protein</fullName>
    </submittedName>
</protein>
<dbReference type="InterPro" id="IPR006887">
    <property type="entry name" value="P4R3-like_central_dom"/>
</dbReference>
<dbReference type="Pfam" id="PF22972">
    <property type="entry name" value="EVH1_PP4R3"/>
    <property type="match status" value="1"/>
</dbReference>
<dbReference type="GO" id="GO:0005654">
    <property type="term" value="C:nucleoplasm"/>
    <property type="evidence" value="ECO:0007669"/>
    <property type="project" value="TreeGrafter"/>
</dbReference>
<dbReference type="GO" id="GO:0006974">
    <property type="term" value="P:DNA damage response"/>
    <property type="evidence" value="ECO:0007669"/>
    <property type="project" value="TreeGrafter"/>
</dbReference>
<keyword evidence="7" id="KW-1185">Reference proteome</keyword>
<gene>
    <name evidence="6" type="primary">PSY2</name>
    <name evidence="6" type="ORF">MOBT1_002443</name>
</gene>
<dbReference type="Gene3D" id="2.30.29.30">
    <property type="entry name" value="Pleckstrin-homology domain (PH domain)/Phosphotyrosine-binding domain (PTB)"/>
    <property type="match status" value="1"/>
</dbReference>
<feature type="domain" description="Serine/threonine-protein phosphatase 4 regulatory subunit 3-like central" evidence="4">
    <location>
        <begin position="295"/>
        <end position="770"/>
    </location>
</feature>
<evidence type="ECO:0000313" key="6">
    <source>
        <dbReference type="EMBL" id="WFD03749.1"/>
    </source>
</evidence>
<dbReference type="EMBL" id="CP119938">
    <property type="protein sequence ID" value="WFD03749.1"/>
    <property type="molecule type" value="Genomic_DNA"/>
</dbReference>
<dbReference type="Proteomes" id="UP001214603">
    <property type="component" value="Chromosome 5"/>
</dbReference>
<reference evidence="6" key="1">
    <citation type="submission" date="2023-03" db="EMBL/GenBank/DDBJ databases">
        <title>Mating type loci evolution in Malassezia.</title>
        <authorList>
            <person name="Coelho M.A."/>
        </authorList>
    </citation>
    <scope>NUCLEOTIDE SEQUENCE</scope>
    <source>
        <strain evidence="6">CBS 7876</strain>
    </source>
</reference>
<sequence length="900" mass="98597">MVGALGARRDAPHCGARDAGSNADWATHTRTQQHSAAHRRKARATHAMENTAHERATAPHDDTPTAPDVPPPSDASDGASAHASDGASAPDSGPGAWNLATTVIRGAYHQCGSGRRVKLYELEGQAWVDRGTGYCAGVYDEAHDEALLVTRREEHCEALTEPAEHAAEATEPSTYMLVVSTQLDTDDYLLRSPVVKDDVYQRQQDTLVVWTEPDGTDLALSFQEPEGCNEVWDFLTEVQLHYLLSRDPACTPEDRARLRAAYAGAAEDAAASVEFRLPAPSDETLPEIEAALGAACAQGAARRERAVEWLLNEDYLRKLVPVFDAAESRAELATLHCLHGIMKAVLALNDNVVVEYLLEDDVFFPAIGMLEYSPEFPTLKASYRDYLQRHAHFRAVVEFDDPNVVTKITDTYRLVYLRDVILVRLLDDATLSLLSSLIFFYQSDIVNYCVGHERCLDQVRELVQAGEVPARKHDAVLFLHQLCTMAKQIQLPGRLGLFRALVERDLLVVAEYALEQRVPAVRNAGAEIVLATLEYDVHSVRAHVLAQAQRGERPLLRLLRDLLLGDAPAGVQSQVAEAVRALLDVAPDALGAPPARAGGDPERFLTWLYKGEVEALLAPLARLPALGAAPARLDRLAPAELARYTQLAGLLAHIIAQHSFRSQYYVLNSGIVAHVGALLHAREKPMRLAAVRVFRACLATGNHVLHRHLVATGAVGALLALLEREAPRDNLVSSACLGFLEQVRRERIEAVRAHLVEAHAAQLRRLEAHAALQPCVAGLLAAPAHEASPCADDEARVDDAADEERYFAEDDAPLVPYGDEDEDDAELSATVARVRRPRREAVDDDELLRHVAKRRMPARDDDARAPHAKRRASAGDEKKLALRLSDDARQRAGAETDVAT</sequence>
<accession>A0AAF0E3E2</accession>
<organism evidence="6 7">
    <name type="scientific">Malassezia obtusa</name>
    <dbReference type="NCBI Taxonomy" id="76774"/>
    <lineage>
        <taxon>Eukaryota</taxon>
        <taxon>Fungi</taxon>
        <taxon>Dikarya</taxon>
        <taxon>Basidiomycota</taxon>
        <taxon>Ustilaginomycotina</taxon>
        <taxon>Malasseziomycetes</taxon>
        <taxon>Malasseziales</taxon>
        <taxon>Malasseziaceae</taxon>
        <taxon>Malassezia</taxon>
    </lineage>
</organism>
<keyword evidence="2" id="KW-0539">Nucleus</keyword>
<evidence type="ECO:0000256" key="1">
    <source>
        <dbReference type="ARBA" id="ARBA00004123"/>
    </source>
</evidence>
<feature type="compositionally biased region" description="Basic and acidic residues" evidence="3">
    <location>
        <begin position="51"/>
        <end position="63"/>
    </location>
</feature>
<name>A0AAF0E3E2_9BASI</name>
<dbReference type="Gene3D" id="1.25.10.10">
    <property type="entry name" value="Leucine-rich Repeat Variant"/>
    <property type="match status" value="1"/>
</dbReference>
<evidence type="ECO:0000313" key="7">
    <source>
        <dbReference type="Proteomes" id="UP001214603"/>
    </source>
</evidence>
<feature type="region of interest" description="Disordered" evidence="3">
    <location>
        <begin position="842"/>
        <end position="900"/>
    </location>
</feature>
<evidence type="ECO:0000256" key="2">
    <source>
        <dbReference type="ARBA" id="ARBA00023242"/>
    </source>
</evidence>
<dbReference type="PANTHER" id="PTHR23318">
    <property type="entry name" value="ATP SYNTHASE GAMMA-RELATED"/>
    <property type="match status" value="1"/>
</dbReference>
<feature type="compositionally biased region" description="Basic and acidic residues" evidence="3">
    <location>
        <begin position="7"/>
        <end position="16"/>
    </location>
</feature>
<comment type="subcellular location">
    <subcellularLocation>
        <location evidence="1">Nucleus</location>
    </subcellularLocation>
</comment>
<dbReference type="PANTHER" id="PTHR23318:SF0">
    <property type="entry name" value="SERINE_THREONINE-PROTEIN PHOSPHATASE 4 REGULATORY SUBUNIT 3"/>
    <property type="match status" value="1"/>
</dbReference>
<feature type="domain" description="PP4R3 EVH1-like" evidence="5">
    <location>
        <begin position="179"/>
        <end position="240"/>
    </location>
</feature>
<feature type="region of interest" description="Disordered" evidence="3">
    <location>
        <begin position="1"/>
        <end position="94"/>
    </location>
</feature>
<dbReference type="GO" id="GO:0072542">
    <property type="term" value="F:protein phosphatase activator activity"/>
    <property type="evidence" value="ECO:0007669"/>
    <property type="project" value="TreeGrafter"/>
</dbReference>
<evidence type="ECO:0000259" key="4">
    <source>
        <dbReference type="Pfam" id="PF04802"/>
    </source>
</evidence>
<proteinExistence type="predicted"/>
<dbReference type="InterPro" id="IPR011989">
    <property type="entry name" value="ARM-like"/>
</dbReference>
<dbReference type="Pfam" id="PF04802">
    <property type="entry name" value="PP4R3"/>
    <property type="match status" value="1"/>
</dbReference>
<dbReference type="AlphaFoldDB" id="A0AAF0E3E2"/>
<feature type="compositionally biased region" description="Basic and acidic residues" evidence="3">
    <location>
        <begin position="873"/>
        <end position="894"/>
    </location>
</feature>
<dbReference type="InterPro" id="IPR051137">
    <property type="entry name" value="PP4R3-like"/>
</dbReference>
<feature type="compositionally biased region" description="Low complexity" evidence="3">
    <location>
        <begin position="74"/>
        <end position="94"/>
    </location>
</feature>
<dbReference type="GO" id="GO:0030289">
    <property type="term" value="C:protein phosphatase 4 complex"/>
    <property type="evidence" value="ECO:0007669"/>
    <property type="project" value="TreeGrafter"/>
</dbReference>
<dbReference type="InterPro" id="IPR055236">
    <property type="entry name" value="EVH1_PP4R3"/>
</dbReference>
<evidence type="ECO:0000259" key="5">
    <source>
        <dbReference type="Pfam" id="PF22972"/>
    </source>
</evidence>
<dbReference type="InterPro" id="IPR011993">
    <property type="entry name" value="PH-like_dom_sf"/>
</dbReference>
<evidence type="ECO:0000256" key="3">
    <source>
        <dbReference type="SAM" id="MobiDB-lite"/>
    </source>
</evidence>
<dbReference type="SUPFAM" id="SSF50729">
    <property type="entry name" value="PH domain-like"/>
    <property type="match status" value="1"/>
</dbReference>